<feature type="region of interest" description="Disordered" evidence="11">
    <location>
        <begin position="703"/>
        <end position="745"/>
    </location>
</feature>
<keyword evidence="8" id="KW-0498">Mitosis</keyword>
<feature type="region of interest" description="Disordered" evidence="11">
    <location>
        <begin position="377"/>
        <end position="404"/>
    </location>
</feature>
<feature type="transmembrane region" description="Helical" evidence="12">
    <location>
        <begin position="151"/>
        <end position="171"/>
    </location>
</feature>
<dbReference type="Pfam" id="PF06127">
    <property type="entry name" value="Mpo1-like"/>
    <property type="match status" value="1"/>
</dbReference>
<feature type="compositionally biased region" description="Acidic residues" evidence="11">
    <location>
        <begin position="714"/>
        <end position="723"/>
    </location>
</feature>
<evidence type="ECO:0000256" key="2">
    <source>
        <dbReference type="ARBA" id="ARBA00004496"/>
    </source>
</evidence>
<protein>
    <recommendedName>
        <fullName evidence="4">Condensin complex subunit 2</fullName>
    </recommendedName>
</protein>
<feature type="transmembrane region" description="Helical" evidence="12">
    <location>
        <begin position="117"/>
        <end position="139"/>
    </location>
</feature>
<feature type="compositionally biased region" description="Acidic residues" evidence="11">
    <location>
        <begin position="288"/>
        <end position="298"/>
    </location>
</feature>
<accession>A0A1E4TQV9</accession>
<evidence type="ECO:0000256" key="8">
    <source>
        <dbReference type="ARBA" id="ARBA00022776"/>
    </source>
</evidence>
<dbReference type="AlphaFoldDB" id="A0A1E4TQV9"/>
<evidence type="ECO:0000313" key="13">
    <source>
        <dbReference type="EMBL" id="ODV94133.1"/>
    </source>
</evidence>
<dbReference type="PANTHER" id="PTHR13108:SF9">
    <property type="entry name" value="CONDENSIN COMPLEX SUBUNIT 2"/>
    <property type="match status" value="1"/>
</dbReference>
<keyword evidence="12" id="KW-0472">Membrane</keyword>
<keyword evidence="5" id="KW-0158">Chromosome</keyword>
<dbReference type="PANTHER" id="PTHR13108">
    <property type="entry name" value="CONDENSIN COMPLEX SUBUNIT 2"/>
    <property type="match status" value="1"/>
</dbReference>
<evidence type="ECO:0000256" key="11">
    <source>
        <dbReference type="SAM" id="MobiDB-lite"/>
    </source>
</evidence>
<dbReference type="GO" id="GO:0003682">
    <property type="term" value="F:chromatin binding"/>
    <property type="evidence" value="ECO:0007669"/>
    <property type="project" value="TreeGrafter"/>
</dbReference>
<evidence type="ECO:0000256" key="6">
    <source>
        <dbReference type="ARBA" id="ARBA00022490"/>
    </source>
</evidence>
<dbReference type="STRING" id="669874.A0A1E4TQV9"/>
<dbReference type="InterPro" id="IPR022816">
    <property type="entry name" value="Condensin_barren_su2"/>
</dbReference>
<comment type="similarity">
    <text evidence="3">Belongs to the CND2 (condensin subunit 2) family.</text>
</comment>
<keyword evidence="9" id="KW-0226">DNA condensation</keyword>
<feature type="transmembrane region" description="Helical" evidence="12">
    <location>
        <begin position="92"/>
        <end position="110"/>
    </location>
</feature>
<dbReference type="OrthoDB" id="362021at2759"/>
<evidence type="ECO:0000256" key="3">
    <source>
        <dbReference type="ARBA" id="ARBA00009471"/>
    </source>
</evidence>
<dbReference type="GO" id="GO:0051301">
    <property type="term" value="P:cell division"/>
    <property type="evidence" value="ECO:0007669"/>
    <property type="project" value="UniProtKB-KW"/>
</dbReference>
<evidence type="ECO:0000256" key="12">
    <source>
        <dbReference type="SAM" id="Phobius"/>
    </source>
</evidence>
<sequence>MGVLNLEDQLVFYRAYHYDKVNLAIHLICIPLILFSTVGILSSVQFGEFIIIPNFINESAILFLKQYCFNLGFLLISSFSIFYILLDQLIGFIFLPVFLSISFKIIELYQLYPASTVVQYSSAVFVMSWLAQFIGHGFFEHRAPALLDNLLQALVLAPFFVCFEIVFFLGFRKDLKRKMDTRSLVKMIAEISNTPISTASRGEFDRWIRLATDNKINSANSWDFALIDYFHELTVLRDGDGINFQKASATLDGCVKIYTSRIDSAATETGKLLSGLATSRINANTENLDSDGEQEDNNNIDADSTAMQVSNKAKIKQRKESSLVKSFKAIKLKKLENELIVDPLFKKALTDFDEGGAKSLFLNMLNIDKTGRIMFDTSESTSSSSSSTIINSDEDNNDSNNDNGKNFQYEYINLNNLRQYLPNFNTSDSQNFKICSVMSELRTIVFEGSNPATILEQLNKNDEDLPVQDFSAPFEFDNGFGEDGFDNENLNENLNGNISENELNKSNSFKNKSHYSLFFNDENEEDSYEGSNLTLVRLFDENFVEKTVEIDEPNQNDLDVLAYFDNLAGKNWTGATHWKVTNLKKFQNANKITSEDDPERTNNEINGSNKANDILKPVIRKKLKEKAFKIDFLSNNVTNEKNLFKQDENTLLPRTQWISETNHLLPDDQNFTTKNFIYLSLKPSRLINTSLFKTKKKVLQQRSYGENFNNDGYGDNDDDDENQPIDKNYYADKYEQRDKQLPNNSISRHSRINDIIQQDIQEIHQSFDDHYSNSIGLVNSGGPDFDINAAPDNDNFNVAENNINLNLGYGSQLITSQTKFRPNTINFARIAKRVDVKLLKENLWDAFNKIKKLKINTDNGELGGSSSFVTPDHSATSVTGDENDHLKYGVEKANINPDSKSPLRFTEVVHELSGKYSKEERSDLSTSFCFICLLHLANENGLSIESNKDNTDLIIN</sequence>
<dbReference type="InterPro" id="IPR009305">
    <property type="entry name" value="Mpo1-like"/>
</dbReference>
<evidence type="ECO:0000256" key="7">
    <source>
        <dbReference type="ARBA" id="ARBA00022618"/>
    </source>
</evidence>
<keyword evidence="12" id="KW-1133">Transmembrane helix</keyword>
<dbReference type="EMBL" id="KV454016">
    <property type="protein sequence ID" value="ODV94133.1"/>
    <property type="molecule type" value="Genomic_DNA"/>
</dbReference>
<dbReference type="Proteomes" id="UP000094236">
    <property type="component" value="Unassembled WGS sequence"/>
</dbReference>
<organism evidence="13 14">
    <name type="scientific">Pachysolen tannophilus NRRL Y-2460</name>
    <dbReference type="NCBI Taxonomy" id="669874"/>
    <lineage>
        <taxon>Eukaryota</taxon>
        <taxon>Fungi</taxon>
        <taxon>Dikarya</taxon>
        <taxon>Ascomycota</taxon>
        <taxon>Saccharomycotina</taxon>
        <taxon>Pichiomycetes</taxon>
        <taxon>Pachysolenaceae</taxon>
        <taxon>Pachysolen</taxon>
    </lineage>
</organism>
<proteinExistence type="inferred from homology"/>
<evidence type="ECO:0000256" key="9">
    <source>
        <dbReference type="ARBA" id="ARBA00023067"/>
    </source>
</evidence>
<dbReference type="Pfam" id="PF05786">
    <property type="entry name" value="Cnd2"/>
    <property type="match status" value="1"/>
</dbReference>
<dbReference type="GO" id="GO:0000796">
    <property type="term" value="C:condensin complex"/>
    <property type="evidence" value="ECO:0007669"/>
    <property type="project" value="InterPro"/>
</dbReference>
<dbReference type="GO" id="GO:0005737">
    <property type="term" value="C:cytoplasm"/>
    <property type="evidence" value="ECO:0007669"/>
    <property type="project" value="UniProtKB-SubCell"/>
</dbReference>
<comment type="subcellular location">
    <subcellularLocation>
        <location evidence="1">Chromosome</location>
    </subcellularLocation>
    <subcellularLocation>
        <location evidence="2">Cytoplasm</location>
    </subcellularLocation>
</comment>
<name>A0A1E4TQV9_PACTA</name>
<evidence type="ECO:0000256" key="1">
    <source>
        <dbReference type="ARBA" id="ARBA00004286"/>
    </source>
</evidence>
<feature type="compositionally biased region" description="Low complexity" evidence="11">
    <location>
        <begin position="704"/>
        <end position="713"/>
    </location>
</feature>
<evidence type="ECO:0000256" key="4">
    <source>
        <dbReference type="ARBA" id="ARBA00016065"/>
    </source>
</evidence>
<feature type="region of interest" description="Disordered" evidence="11">
    <location>
        <begin position="285"/>
        <end position="305"/>
    </location>
</feature>
<gene>
    <name evidence="13" type="ORF">PACTADRAFT_17865</name>
</gene>
<evidence type="ECO:0000313" key="14">
    <source>
        <dbReference type="Proteomes" id="UP000094236"/>
    </source>
</evidence>
<dbReference type="GO" id="GO:0007076">
    <property type="term" value="P:mitotic chromosome condensation"/>
    <property type="evidence" value="ECO:0007669"/>
    <property type="project" value="InterPro"/>
</dbReference>
<feature type="compositionally biased region" description="Low complexity" evidence="11">
    <location>
        <begin position="377"/>
        <end position="391"/>
    </location>
</feature>
<keyword evidence="7" id="KW-0132">Cell division</keyword>
<keyword evidence="10" id="KW-0131">Cell cycle</keyword>
<keyword evidence="14" id="KW-1185">Reference proteome</keyword>
<feature type="transmembrane region" description="Helical" evidence="12">
    <location>
        <begin position="67"/>
        <end position="86"/>
    </location>
</feature>
<feature type="transmembrane region" description="Helical" evidence="12">
    <location>
        <begin position="23"/>
        <end position="46"/>
    </location>
</feature>
<keyword evidence="12" id="KW-0812">Transmembrane</keyword>
<evidence type="ECO:0000256" key="10">
    <source>
        <dbReference type="ARBA" id="ARBA00023306"/>
    </source>
</evidence>
<keyword evidence="6" id="KW-0963">Cytoplasm</keyword>
<evidence type="ECO:0000256" key="5">
    <source>
        <dbReference type="ARBA" id="ARBA00022454"/>
    </source>
</evidence>
<reference evidence="14" key="1">
    <citation type="submission" date="2016-05" db="EMBL/GenBank/DDBJ databases">
        <title>Comparative genomics of biotechnologically important yeasts.</title>
        <authorList>
            <consortium name="DOE Joint Genome Institute"/>
            <person name="Riley R."/>
            <person name="Haridas S."/>
            <person name="Wolfe K.H."/>
            <person name="Lopes M.R."/>
            <person name="Hittinger C.T."/>
            <person name="Goker M."/>
            <person name="Salamov A."/>
            <person name="Wisecaver J."/>
            <person name="Long T.M."/>
            <person name="Aerts A.L."/>
            <person name="Barry K."/>
            <person name="Choi C."/>
            <person name="Clum A."/>
            <person name="Coughlan A.Y."/>
            <person name="Deshpande S."/>
            <person name="Douglass A.P."/>
            <person name="Hanson S.J."/>
            <person name="Klenk H.-P."/>
            <person name="Labutti K."/>
            <person name="Lapidus A."/>
            <person name="Lindquist E."/>
            <person name="Lipzen A."/>
            <person name="Meier-Kolthoff J.P."/>
            <person name="Ohm R.A."/>
            <person name="Otillar R.P."/>
            <person name="Pangilinan J."/>
            <person name="Peng Y."/>
            <person name="Rokas A."/>
            <person name="Rosa C.A."/>
            <person name="Scheuner C."/>
            <person name="Sibirny A.A."/>
            <person name="Slot J.C."/>
            <person name="Stielow J.B."/>
            <person name="Sun H."/>
            <person name="Kurtzman C.P."/>
            <person name="Blackwell M."/>
            <person name="Grigoriev I.V."/>
            <person name="Jeffries T.W."/>
        </authorList>
    </citation>
    <scope>NUCLEOTIDE SEQUENCE [LARGE SCALE GENOMIC DNA]</scope>
    <source>
        <strain evidence="14">NRRL Y-2460</strain>
    </source>
</reference>
<feature type="compositionally biased region" description="Basic and acidic residues" evidence="11">
    <location>
        <begin position="729"/>
        <end position="740"/>
    </location>
</feature>